<dbReference type="OrthoDB" id="364779at2759"/>
<evidence type="ECO:0000256" key="3">
    <source>
        <dbReference type="ARBA" id="ARBA00022692"/>
    </source>
</evidence>
<dbReference type="VEuPathDB" id="FungiDB:ASPSYDRAFT_149187"/>
<dbReference type="PANTHER" id="PTHR12770">
    <property type="entry name" value="RUS1 FAMILY PROTEIN C16ORF58"/>
    <property type="match status" value="1"/>
</dbReference>
<keyword evidence="5 7" id="KW-0472">Membrane</keyword>
<name>A0A1L9TIS4_9EURO</name>
<evidence type="ECO:0000256" key="4">
    <source>
        <dbReference type="ARBA" id="ARBA00022989"/>
    </source>
</evidence>
<dbReference type="InterPro" id="IPR006968">
    <property type="entry name" value="RUS_fam"/>
</dbReference>
<dbReference type="AlphaFoldDB" id="A0A1L9TIS4"/>
<feature type="region of interest" description="Disordered" evidence="6">
    <location>
        <begin position="476"/>
        <end position="495"/>
    </location>
</feature>
<dbReference type="Proteomes" id="UP000184356">
    <property type="component" value="Unassembled WGS sequence"/>
</dbReference>
<accession>A0A1L9TIS4</accession>
<evidence type="ECO:0000256" key="1">
    <source>
        <dbReference type="ARBA" id="ARBA00004370"/>
    </source>
</evidence>
<evidence type="ECO:0000313" key="10">
    <source>
        <dbReference type="Proteomes" id="UP000184356"/>
    </source>
</evidence>
<feature type="region of interest" description="Disordered" evidence="6">
    <location>
        <begin position="304"/>
        <end position="331"/>
    </location>
</feature>
<evidence type="ECO:0000259" key="8">
    <source>
        <dbReference type="Pfam" id="PF04884"/>
    </source>
</evidence>
<reference evidence="10" key="1">
    <citation type="journal article" date="2017" name="Genome Biol.">
        <title>Comparative genomics reveals high biological diversity and specific adaptations in the industrially and medically important fungal genus Aspergillus.</title>
        <authorList>
            <person name="de Vries R.P."/>
            <person name="Riley R."/>
            <person name="Wiebenga A."/>
            <person name="Aguilar-Osorio G."/>
            <person name="Amillis S."/>
            <person name="Uchima C.A."/>
            <person name="Anderluh G."/>
            <person name="Asadollahi M."/>
            <person name="Askin M."/>
            <person name="Barry K."/>
            <person name="Battaglia E."/>
            <person name="Bayram O."/>
            <person name="Benocci T."/>
            <person name="Braus-Stromeyer S.A."/>
            <person name="Caldana C."/>
            <person name="Canovas D."/>
            <person name="Cerqueira G.C."/>
            <person name="Chen F."/>
            <person name="Chen W."/>
            <person name="Choi C."/>
            <person name="Clum A."/>
            <person name="Dos Santos R.A."/>
            <person name="Damasio A.R."/>
            <person name="Diallinas G."/>
            <person name="Emri T."/>
            <person name="Fekete E."/>
            <person name="Flipphi M."/>
            <person name="Freyberg S."/>
            <person name="Gallo A."/>
            <person name="Gournas C."/>
            <person name="Habgood R."/>
            <person name="Hainaut M."/>
            <person name="Harispe M.L."/>
            <person name="Henrissat B."/>
            <person name="Hilden K.S."/>
            <person name="Hope R."/>
            <person name="Hossain A."/>
            <person name="Karabika E."/>
            <person name="Karaffa L."/>
            <person name="Karanyi Z."/>
            <person name="Krasevec N."/>
            <person name="Kuo A."/>
            <person name="Kusch H."/>
            <person name="LaButti K."/>
            <person name="Lagendijk E.L."/>
            <person name="Lapidus A."/>
            <person name="Levasseur A."/>
            <person name="Lindquist E."/>
            <person name="Lipzen A."/>
            <person name="Logrieco A.F."/>
            <person name="MacCabe A."/>
            <person name="Maekelae M.R."/>
            <person name="Malavazi I."/>
            <person name="Melin P."/>
            <person name="Meyer V."/>
            <person name="Mielnichuk N."/>
            <person name="Miskei M."/>
            <person name="Molnar A.P."/>
            <person name="Mule G."/>
            <person name="Ngan C.Y."/>
            <person name="Orejas M."/>
            <person name="Orosz E."/>
            <person name="Ouedraogo J.P."/>
            <person name="Overkamp K.M."/>
            <person name="Park H.-S."/>
            <person name="Perrone G."/>
            <person name="Piumi F."/>
            <person name="Punt P.J."/>
            <person name="Ram A.F."/>
            <person name="Ramon A."/>
            <person name="Rauscher S."/>
            <person name="Record E."/>
            <person name="Riano-Pachon D.M."/>
            <person name="Robert V."/>
            <person name="Roehrig J."/>
            <person name="Ruller R."/>
            <person name="Salamov A."/>
            <person name="Salih N.S."/>
            <person name="Samson R.A."/>
            <person name="Sandor E."/>
            <person name="Sanguinetti M."/>
            <person name="Schuetze T."/>
            <person name="Sepcic K."/>
            <person name="Shelest E."/>
            <person name="Sherlock G."/>
            <person name="Sophianopoulou V."/>
            <person name="Squina F.M."/>
            <person name="Sun H."/>
            <person name="Susca A."/>
            <person name="Todd R.B."/>
            <person name="Tsang A."/>
            <person name="Unkles S.E."/>
            <person name="van de Wiele N."/>
            <person name="van Rossen-Uffink D."/>
            <person name="Oliveira J.V."/>
            <person name="Vesth T.C."/>
            <person name="Visser J."/>
            <person name="Yu J.-H."/>
            <person name="Zhou M."/>
            <person name="Andersen M.R."/>
            <person name="Archer D.B."/>
            <person name="Baker S.E."/>
            <person name="Benoit I."/>
            <person name="Brakhage A.A."/>
            <person name="Braus G.H."/>
            <person name="Fischer R."/>
            <person name="Frisvad J.C."/>
            <person name="Goldman G.H."/>
            <person name="Houbraken J."/>
            <person name="Oakley B."/>
            <person name="Pocsi I."/>
            <person name="Scazzocchio C."/>
            <person name="Seiboth B."/>
            <person name="vanKuyk P.A."/>
            <person name="Wortman J."/>
            <person name="Dyer P.S."/>
            <person name="Grigoriev I.V."/>
        </authorList>
    </citation>
    <scope>NUCLEOTIDE SEQUENCE [LARGE SCALE GENOMIC DNA]</scope>
    <source>
        <strain evidence="10">CBS 593.65</strain>
    </source>
</reference>
<dbReference type="GeneID" id="63757953"/>
<evidence type="ECO:0000256" key="2">
    <source>
        <dbReference type="ARBA" id="ARBA00007558"/>
    </source>
</evidence>
<dbReference type="Pfam" id="PF04884">
    <property type="entry name" value="UVB_sens_prot"/>
    <property type="match status" value="1"/>
</dbReference>
<dbReference type="InterPro" id="IPR054549">
    <property type="entry name" value="UVB_sens_RUS_dom"/>
</dbReference>
<comment type="similarity">
    <text evidence="2">Belongs to the RUS1 family.</text>
</comment>
<evidence type="ECO:0000256" key="6">
    <source>
        <dbReference type="SAM" id="MobiDB-lite"/>
    </source>
</evidence>
<dbReference type="RefSeq" id="XP_040703140.1">
    <property type="nucleotide sequence ID" value="XM_040841880.1"/>
</dbReference>
<evidence type="ECO:0000256" key="7">
    <source>
        <dbReference type="SAM" id="Phobius"/>
    </source>
</evidence>
<feature type="transmembrane region" description="Helical" evidence="7">
    <location>
        <begin position="258"/>
        <end position="276"/>
    </location>
</feature>
<evidence type="ECO:0000256" key="5">
    <source>
        <dbReference type="ARBA" id="ARBA00023136"/>
    </source>
</evidence>
<evidence type="ECO:0000313" key="9">
    <source>
        <dbReference type="EMBL" id="OJJ59334.1"/>
    </source>
</evidence>
<sequence length="555" mass="59108">METHGTKTIVFTEVDELNNPTSTYIYSEPSPGRAPPISSKGGQAIGRVDVAHTYSSSAPWSLGSIQSLLIDVFLPAGYPHSVSDDYVPYQIFDSFQAFSSSIAGLLASRAVLQGVGVGNADASPTSALLLHILQDTSGRVATILFAHRVGTALEPECKMYRFAADIFNDLAMVLDCLSPMIPAGVSRVTILSAAGVLRALCGVAGGSSKASLSAHFAKWGNLAEVNAKDSSQETVISLIGMLVGSLVVSHITGFAATWITLILLLTLHLCLNYAAVRSVQMTTLNRQRANIVFSTLLSSDPDFPSLASNQEQQRQEQKRQQNAKETQKVSILTPAQVSKQERIFNAGGALNWYTSKSTGSPETETETLGSCRIGASLRQFLSHTSSSATTTMPGSNSLKTTLPLGEVTSLCYDEDYIILLHFLPLTHTTNKNCPNNNNKKHADATILLKPSSTPKSHLKGWMHALLAARLLVHSDENGQGGSDSDSGSGSGHDETGRATLAALSRTLGYLNEGRRFERYIDSLREGGWDVDGEGGGSALETRVGGRVVVSSSSSS</sequence>
<keyword evidence="10" id="KW-1185">Reference proteome</keyword>
<dbReference type="EMBL" id="KV878585">
    <property type="protein sequence ID" value="OJJ59334.1"/>
    <property type="molecule type" value="Genomic_DNA"/>
</dbReference>
<feature type="domain" description="Protein root UVB sensitive/RUS" evidence="8">
    <location>
        <begin position="64"/>
        <end position="299"/>
    </location>
</feature>
<dbReference type="PANTHER" id="PTHR12770:SF31">
    <property type="entry name" value="RUS FAMILY MEMBER 1"/>
    <property type="match status" value="1"/>
</dbReference>
<proteinExistence type="inferred from homology"/>
<comment type="subcellular location">
    <subcellularLocation>
        <location evidence="1">Membrane</location>
    </subcellularLocation>
</comment>
<gene>
    <name evidence="9" type="ORF">ASPSYDRAFT_149187</name>
</gene>
<organism evidence="9 10">
    <name type="scientific">Aspergillus sydowii CBS 593.65</name>
    <dbReference type="NCBI Taxonomy" id="1036612"/>
    <lineage>
        <taxon>Eukaryota</taxon>
        <taxon>Fungi</taxon>
        <taxon>Dikarya</taxon>
        <taxon>Ascomycota</taxon>
        <taxon>Pezizomycotina</taxon>
        <taxon>Eurotiomycetes</taxon>
        <taxon>Eurotiomycetidae</taxon>
        <taxon>Eurotiales</taxon>
        <taxon>Aspergillaceae</taxon>
        <taxon>Aspergillus</taxon>
        <taxon>Aspergillus subgen. Nidulantes</taxon>
    </lineage>
</organism>
<keyword evidence="4 7" id="KW-1133">Transmembrane helix</keyword>
<protein>
    <recommendedName>
        <fullName evidence="8">Protein root UVB sensitive/RUS domain-containing protein</fullName>
    </recommendedName>
</protein>
<feature type="compositionally biased region" description="Low complexity" evidence="6">
    <location>
        <begin position="542"/>
        <end position="555"/>
    </location>
</feature>
<dbReference type="GO" id="GO:0016020">
    <property type="term" value="C:membrane"/>
    <property type="evidence" value="ECO:0007669"/>
    <property type="project" value="UniProtKB-SubCell"/>
</dbReference>
<keyword evidence="3 7" id="KW-0812">Transmembrane</keyword>
<feature type="region of interest" description="Disordered" evidence="6">
    <location>
        <begin position="526"/>
        <end position="555"/>
    </location>
</feature>